<keyword evidence="2" id="KW-1185">Reference proteome</keyword>
<evidence type="ECO:0000313" key="1">
    <source>
        <dbReference type="EMBL" id="MEV0971738.1"/>
    </source>
</evidence>
<dbReference type="EMBL" id="JBFALK010000014">
    <property type="protein sequence ID" value="MEV0971738.1"/>
    <property type="molecule type" value="Genomic_DNA"/>
</dbReference>
<comment type="caution">
    <text evidence="1">The sequence shown here is derived from an EMBL/GenBank/DDBJ whole genome shotgun (WGS) entry which is preliminary data.</text>
</comment>
<dbReference type="Proteomes" id="UP001551675">
    <property type="component" value="Unassembled WGS sequence"/>
</dbReference>
<organism evidence="1 2">
    <name type="scientific">Microtetraspora glauca</name>
    <dbReference type="NCBI Taxonomy" id="1996"/>
    <lineage>
        <taxon>Bacteria</taxon>
        <taxon>Bacillati</taxon>
        <taxon>Actinomycetota</taxon>
        <taxon>Actinomycetes</taxon>
        <taxon>Streptosporangiales</taxon>
        <taxon>Streptosporangiaceae</taxon>
        <taxon>Microtetraspora</taxon>
    </lineage>
</organism>
<sequence>MVLMQADKYDVEIDQALGIVRAWATNYLTSEPVHAAAATVPEPVGQAVYAAPGDPDAPAAALFERALTLTGRVAARRFLSATAPGDQGVS</sequence>
<name>A0ABV3GJE3_MICGL</name>
<gene>
    <name evidence="1" type="ORF">AB0I59_24270</name>
</gene>
<evidence type="ECO:0000313" key="2">
    <source>
        <dbReference type="Proteomes" id="UP001551675"/>
    </source>
</evidence>
<protein>
    <submittedName>
        <fullName evidence="1">Uncharacterized protein</fullName>
    </submittedName>
</protein>
<proteinExistence type="predicted"/>
<dbReference type="RefSeq" id="WP_358136259.1">
    <property type="nucleotide sequence ID" value="NZ_JBFALK010000014.1"/>
</dbReference>
<reference evidence="1 2" key="1">
    <citation type="submission" date="2024-06" db="EMBL/GenBank/DDBJ databases">
        <title>The Natural Products Discovery Center: Release of the First 8490 Sequenced Strains for Exploring Actinobacteria Biosynthetic Diversity.</title>
        <authorList>
            <person name="Kalkreuter E."/>
            <person name="Kautsar S.A."/>
            <person name="Yang D."/>
            <person name="Bader C.D."/>
            <person name="Teijaro C.N."/>
            <person name="Fluegel L."/>
            <person name="Davis C.M."/>
            <person name="Simpson J.R."/>
            <person name="Lauterbach L."/>
            <person name="Steele A.D."/>
            <person name="Gui C."/>
            <person name="Meng S."/>
            <person name="Li G."/>
            <person name="Viehrig K."/>
            <person name="Ye F."/>
            <person name="Su P."/>
            <person name="Kiefer A.F."/>
            <person name="Nichols A."/>
            <person name="Cepeda A.J."/>
            <person name="Yan W."/>
            <person name="Fan B."/>
            <person name="Jiang Y."/>
            <person name="Adhikari A."/>
            <person name="Zheng C.-J."/>
            <person name="Schuster L."/>
            <person name="Cowan T.M."/>
            <person name="Smanski M.J."/>
            <person name="Chevrette M.G."/>
            <person name="De Carvalho L.P.S."/>
            <person name="Shen B."/>
        </authorList>
    </citation>
    <scope>NUCLEOTIDE SEQUENCE [LARGE SCALE GENOMIC DNA]</scope>
    <source>
        <strain evidence="1 2">NPDC050100</strain>
    </source>
</reference>
<accession>A0ABV3GJE3</accession>